<comment type="similarity">
    <text evidence="3 13">Belongs to the myo-inositol oxygenase family.</text>
</comment>
<dbReference type="GO" id="GO:0019310">
    <property type="term" value="P:inositol catabolic process"/>
    <property type="evidence" value="ECO:0007669"/>
    <property type="project" value="UniProtKB-UniRule"/>
</dbReference>
<sequence>MEPAAAKDKGSFRNYTVSTCGRPPLHPWLSRPWEGQQLSPCTAPGATLGIPRSHLVGPGLGEGGSGPLGVKGRGWRAAWLTRRLAVRPSPGPCLHHLQAYAHVADRGLRQEEGSCKTPNPNPARADPGATLTSPLLAQHAQFGSFSYKRMTVMEAVDMLDALVDESDPDVDFPNSFHAFQTAEGIRKAHPDKGVLPTRPGWWWERVEVRPSPSRPCPPPQPQGCPSTLAPAPPLACPAPLSPPDWFHLVGLLHDLGKVLALAGEPQWAVVGDTFPVGCRPQGSVLFCDSTFQDNPDLQDPRYRYASLAVGPPLCRVLLSPPHPLSLPAAQSLACTSPTVGSRTSSCPGAMTVRPVRGRNSGD</sequence>
<evidence type="ECO:0000256" key="6">
    <source>
        <dbReference type="ARBA" id="ARBA00022490"/>
    </source>
</evidence>
<protein>
    <recommendedName>
        <fullName evidence="5 13">Inositol oxygenase</fullName>
        <ecNumber evidence="4 13">1.13.99.1</ecNumber>
    </recommendedName>
    <alternativeName>
        <fullName evidence="10 13">Myo-inositol oxygenase</fullName>
    </alternativeName>
</protein>
<dbReference type="Pfam" id="PF05153">
    <property type="entry name" value="MIOX"/>
    <property type="match status" value="2"/>
</dbReference>
<accession>A0A9W2WQ78</accession>
<dbReference type="KEGG" id="pcad:102996162"/>
<evidence type="ECO:0000256" key="2">
    <source>
        <dbReference type="ARBA" id="ARBA00005167"/>
    </source>
</evidence>
<evidence type="ECO:0000256" key="1">
    <source>
        <dbReference type="ARBA" id="ARBA00004496"/>
    </source>
</evidence>
<feature type="binding site" evidence="12">
    <location>
        <position position="253"/>
    </location>
    <ligand>
        <name>Fe cation</name>
        <dbReference type="ChEBI" id="CHEBI:24875"/>
        <label>1</label>
    </ligand>
</feature>
<comment type="cofactor">
    <cofactor evidence="12 13">
        <name>Fe cation</name>
        <dbReference type="ChEBI" id="CHEBI:24875"/>
    </cofactor>
    <text evidence="12 13">Binds 2 iron ions per subunit.</text>
</comment>
<reference evidence="15" key="1">
    <citation type="submission" date="2025-08" db="UniProtKB">
        <authorList>
            <consortium name="RefSeq"/>
        </authorList>
    </citation>
    <scope>IDENTIFICATION</scope>
    <source>
        <tissue evidence="15">Muscle</tissue>
    </source>
</reference>
<dbReference type="OrthoDB" id="5151075at2759"/>
<dbReference type="SUPFAM" id="SSF109604">
    <property type="entry name" value="HD-domain/PDEase-like"/>
    <property type="match status" value="2"/>
</dbReference>
<evidence type="ECO:0000256" key="4">
    <source>
        <dbReference type="ARBA" id="ARBA00011919"/>
    </source>
</evidence>
<evidence type="ECO:0000256" key="12">
    <source>
        <dbReference type="PIRSR" id="PIRSR607828-2"/>
    </source>
</evidence>
<dbReference type="CTD" id="55586"/>
<comment type="pathway">
    <text evidence="2 13">Polyol metabolism; myo-inositol degradation into D-glucuronate; D-glucuronate from myo-inositol: step 1/1.</text>
</comment>
<evidence type="ECO:0000256" key="3">
    <source>
        <dbReference type="ARBA" id="ARBA00005286"/>
    </source>
</evidence>
<keyword evidence="14" id="KW-1185">Reference proteome</keyword>
<dbReference type="GeneID" id="102996162"/>
<comment type="subcellular location">
    <subcellularLocation>
        <location evidence="1 13">Cytoplasm</location>
    </subcellularLocation>
</comment>
<comment type="catalytic activity">
    <reaction evidence="11 13">
        <text>myo-inositol + O2 = D-glucuronate + H2O + H(+)</text>
        <dbReference type="Rhea" id="RHEA:23696"/>
        <dbReference type="ChEBI" id="CHEBI:15377"/>
        <dbReference type="ChEBI" id="CHEBI:15378"/>
        <dbReference type="ChEBI" id="CHEBI:15379"/>
        <dbReference type="ChEBI" id="CHEBI:17268"/>
        <dbReference type="ChEBI" id="CHEBI:58720"/>
        <dbReference type="EC" id="1.13.99.1"/>
    </reaction>
</comment>
<dbReference type="EC" id="1.13.99.1" evidence="4 13"/>
<keyword evidence="9 12" id="KW-0408">Iron</keyword>
<dbReference type="GO" id="GO:0050113">
    <property type="term" value="F:inositol oxygenase activity"/>
    <property type="evidence" value="ECO:0007669"/>
    <property type="project" value="UniProtKB-UniRule"/>
</dbReference>
<evidence type="ECO:0000313" key="14">
    <source>
        <dbReference type="Proteomes" id="UP000248484"/>
    </source>
</evidence>
<keyword evidence="8 13" id="KW-0560">Oxidoreductase</keyword>
<evidence type="ECO:0000256" key="9">
    <source>
        <dbReference type="ARBA" id="ARBA00023004"/>
    </source>
</evidence>
<evidence type="ECO:0000256" key="11">
    <source>
        <dbReference type="ARBA" id="ARBA00048271"/>
    </source>
</evidence>
<dbReference type="GO" id="GO:0005506">
    <property type="term" value="F:iron ion binding"/>
    <property type="evidence" value="ECO:0007669"/>
    <property type="project" value="InterPro"/>
</dbReference>
<proteinExistence type="inferred from homology"/>
<evidence type="ECO:0000256" key="8">
    <source>
        <dbReference type="ARBA" id="ARBA00023002"/>
    </source>
</evidence>
<dbReference type="RefSeq" id="XP_054941347.1">
    <property type="nucleotide sequence ID" value="XM_055085372.1"/>
</dbReference>
<gene>
    <name evidence="15" type="primary">MIOX</name>
</gene>
<organism evidence="14 15">
    <name type="scientific">Physeter macrocephalus</name>
    <name type="common">Sperm whale</name>
    <name type="synonym">Physeter catodon</name>
    <dbReference type="NCBI Taxonomy" id="9755"/>
    <lineage>
        <taxon>Eukaryota</taxon>
        <taxon>Metazoa</taxon>
        <taxon>Chordata</taxon>
        <taxon>Craniata</taxon>
        <taxon>Vertebrata</taxon>
        <taxon>Euteleostomi</taxon>
        <taxon>Mammalia</taxon>
        <taxon>Eutheria</taxon>
        <taxon>Laurasiatheria</taxon>
        <taxon>Artiodactyla</taxon>
        <taxon>Whippomorpha</taxon>
        <taxon>Cetacea</taxon>
        <taxon>Odontoceti</taxon>
        <taxon>Physeteridae</taxon>
        <taxon>Physeter</taxon>
    </lineage>
</organism>
<dbReference type="InterPro" id="IPR007828">
    <property type="entry name" value="Inositol_oxygenase"/>
</dbReference>
<evidence type="ECO:0000313" key="15">
    <source>
        <dbReference type="RefSeq" id="XP_054941347.1"/>
    </source>
</evidence>
<dbReference type="Proteomes" id="UP000248484">
    <property type="component" value="Chromosome 6"/>
</dbReference>
<evidence type="ECO:0000256" key="10">
    <source>
        <dbReference type="ARBA" id="ARBA00029668"/>
    </source>
</evidence>
<dbReference type="GO" id="GO:0005737">
    <property type="term" value="C:cytoplasm"/>
    <property type="evidence" value="ECO:0007669"/>
    <property type="project" value="UniProtKB-SubCell"/>
</dbReference>
<dbReference type="PANTHER" id="PTHR12588:SF0">
    <property type="entry name" value="INOSITOL OXYGENASE"/>
    <property type="match status" value="1"/>
</dbReference>
<dbReference type="PANTHER" id="PTHR12588">
    <property type="entry name" value="MYOINOSITOL OXYGENASE"/>
    <property type="match status" value="1"/>
</dbReference>
<name>A0A9W2WQ78_PHYMC</name>
<evidence type="ECO:0000256" key="7">
    <source>
        <dbReference type="ARBA" id="ARBA00022723"/>
    </source>
</evidence>
<keyword evidence="7 12" id="KW-0479">Metal-binding</keyword>
<keyword evidence="6 13" id="KW-0963">Cytoplasm</keyword>
<evidence type="ECO:0000256" key="13">
    <source>
        <dbReference type="RuleBase" id="RU367039"/>
    </source>
</evidence>
<dbReference type="AlphaFoldDB" id="A0A9W2WQ78"/>
<feature type="binding site" evidence="12">
    <location>
        <position position="254"/>
    </location>
    <ligand>
        <name>Fe cation</name>
        <dbReference type="ChEBI" id="CHEBI:24875"/>
        <label>1</label>
    </ligand>
</feature>
<evidence type="ECO:0000256" key="5">
    <source>
        <dbReference type="ARBA" id="ARBA00019269"/>
    </source>
</evidence>
<feature type="binding site" evidence="12">
    <location>
        <position position="177"/>
    </location>
    <ligand>
        <name>Fe cation</name>
        <dbReference type="ChEBI" id="CHEBI:24875"/>
        <label>1</label>
    </ligand>
</feature>